<evidence type="ECO:0000313" key="2">
    <source>
        <dbReference type="Proteomes" id="UP000607653"/>
    </source>
</evidence>
<sequence length="45" mass="5333">MCMEVVKEYLVLRLHRMQSLECIDGDLVYREGYPSCVAHFSARRK</sequence>
<dbReference type="AlphaFoldDB" id="A0A822XNZ1"/>
<keyword evidence="2" id="KW-1185">Reference proteome</keyword>
<accession>A0A822XNZ1</accession>
<dbReference type="Proteomes" id="UP000607653">
    <property type="component" value="Unassembled WGS sequence"/>
</dbReference>
<reference evidence="1 2" key="1">
    <citation type="journal article" date="2020" name="Mol. Biol. Evol.">
        <title>Distinct Expression and Methylation Patterns for Genes with Different Fates following a Single Whole-Genome Duplication in Flowering Plants.</title>
        <authorList>
            <person name="Shi T."/>
            <person name="Rahmani R.S."/>
            <person name="Gugger P.F."/>
            <person name="Wang M."/>
            <person name="Li H."/>
            <person name="Zhang Y."/>
            <person name="Li Z."/>
            <person name="Wang Q."/>
            <person name="Van de Peer Y."/>
            <person name="Marchal K."/>
            <person name="Chen J."/>
        </authorList>
    </citation>
    <scope>NUCLEOTIDE SEQUENCE [LARGE SCALE GENOMIC DNA]</scope>
    <source>
        <tissue evidence="1">Leaf</tissue>
    </source>
</reference>
<dbReference type="EMBL" id="DUZY01000001">
    <property type="protein sequence ID" value="DAD20779.1"/>
    <property type="molecule type" value="Genomic_DNA"/>
</dbReference>
<evidence type="ECO:0000313" key="1">
    <source>
        <dbReference type="EMBL" id="DAD20779.1"/>
    </source>
</evidence>
<gene>
    <name evidence="1" type="ORF">HUJ06_022242</name>
</gene>
<comment type="caution">
    <text evidence="1">The sequence shown here is derived from an EMBL/GenBank/DDBJ whole genome shotgun (WGS) entry which is preliminary data.</text>
</comment>
<name>A0A822XNZ1_NELNU</name>
<organism evidence="1 2">
    <name type="scientific">Nelumbo nucifera</name>
    <name type="common">Sacred lotus</name>
    <dbReference type="NCBI Taxonomy" id="4432"/>
    <lineage>
        <taxon>Eukaryota</taxon>
        <taxon>Viridiplantae</taxon>
        <taxon>Streptophyta</taxon>
        <taxon>Embryophyta</taxon>
        <taxon>Tracheophyta</taxon>
        <taxon>Spermatophyta</taxon>
        <taxon>Magnoliopsida</taxon>
        <taxon>Proteales</taxon>
        <taxon>Nelumbonaceae</taxon>
        <taxon>Nelumbo</taxon>
    </lineage>
</organism>
<proteinExistence type="predicted"/>
<protein>
    <submittedName>
        <fullName evidence="1">Uncharacterized protein</fullName>
    </submittedName>
</protein>